<evidence type="ECO:0000313" key="2">
    <source>
        <dbReference type="Proteomes" id="UP000267606"/>
    </source>
</evidence>
<evidence type="ECO:0000313" key="1">
    <source>
        <dbReference type="EMBL" id="VDO76768.1"/>
    </source>
</evidence>
<reference evidence="1 2" key="2">
    <citation type="submission" date="2018-11" db="EMBL/GenBank/DDBJ databases">
        <authorList>
            <consortium name="Pathogen Informatics"/>
        </authorList>
    </citation>
    <scope>NUCLEOTIDE SEQUENCE [LARGE SCALE GENOMIC DNA]</scope>
</reference>
<proteinExistence type="predicted"/>
<sequence>MKRDVNAFIDYTYVKNDDQTTSYPKIPLNYPLNSLSRGSNKLNHSMPLRRTRNENAKPNVNVLRKELIRICSKRKSVDLKAYLDIHFYALDHL</sequence>
<name>A0A183HVG2_9BILA</name>
<dbReference type="WBParaSite" id="OFLC_0001147401-mRNA-1">
    <property type="protein sequence ID" value="OFLC_0001147401-mRNA-1"/>
    <property type="gene ID" value="OFLC_0001147401"/>
</dbReference>
<gene>
    <name evidence="1" type="ORF">OFLC_LOCUS11474</name>
</gene>
<keyword evidence="2" id="KW-1185">Reference proteome</keyword>
<protein>
    <submittedName>
        <fullName evidence="1 3">Uncharacterized protein</fullName>
    </submittedName>
</protein>
<dbReference type="AlphaFoldDB" id="A0A183HVG2"/>
<reference evidence="3" key="1">
    <citation type="submission" date="2016-06" db="UniProtKB">
        <authorList>
            <consortium name="WormBaseParasite"/>
        </authorList>
    </citation>
    <scope>IDENTIFICATION</scope>
</reference>
<accession>A0A183HVG2</accession>
<dbReference type="Proteomes" id="UP000267606">
    <property type="component" value="Unassembled WGS sequence"/>
</dbReference>
<organism evidence="3">
    <name type="scientific">Onchocerca flexuosa</name>
    <dbReference type="NCBI Taxonomy" id="387005"/>
    <lineage>
        <taxon>Eukaryota</taxon>
        <taxon>Metazoa</taxon>
        <taxon>Ecdysozoa</taxon>
        <taxon>Nematoda</taxon>
        <taxon>Chromadorea</taxon>
        <taxon>Rhabditida</taxon>
        <taxon>Spirurina</taxon>
        <taxon>Spiruromorpha</taxon>
        <taxon>Filarioidea</taxon>
        <taxon>Onchocercidae</taxon>
        <taxon>Onchocerca</taxon>
    </lineage>
</organism>
<evidence type="ECO:0000313" key="3">
    <source>
        <dbReference type="WBParaSite" id="OFLC_0001147401-mRNA-1"/>
    </source>
</evidence>
<dbReference type="EMBL" id="UZAJ01016604">
    <property type="protein sequence ID" value="VDO76768.1"/>
    <property type="molecule type" value="Genomic_DNA"/>
</dbReference>